<organism evidence="1 2">
    <name type="scientific">Heyndrickxia coagulans</name>
    <name type="common">Weizmannia coagulans</name>
    <dbReference type="NCBI Taxonomy" id="1398"/>
    <lineage>
        <taxon>Bacteria</taxon>
        <taxon>Bacillati</taxon>
        <taxon>Bacillota</taxon>
        <taxon>Bacilli</taxon>
        <taxon>Bacillales</taxon>
        <taxon>Bacillaceae</taxon>
        <taxon>Heyndrickxia</taxon>
    </lineage>
</organism>
<evidence type="ECO:0000313" key="2">
    <source>
        <dbReference type="Proteomes" id="UP000070376"/>
    </source>
</evidence>
<evidence type="ECO:0000313" key="1">
    <source>
        <dbReference type="EMBL" id="KWZ82377.1"/>
    </source>
</evidence>
<name>A0A133KS79_HEYCO</name>
<comment type="caution">
    <text evidence="1">The sequence shown here is derived from an EMBL/GenBank/DDBJ whole genome shotgun (WGS) entry which is preliminary data.</text>
</comment>
<protein>
    <submittedName>
        <fullName evidence="1">Uncharacterized protein</fullName>
    </submittedName>
</protein>
<dbReference type="AlphaFoldDB" id="A0A133KS79"/>
<proteinExistence type="predicted"/>
<gene>
    <name evidence="1" type="ORF">HMPREF3213_01765</name>
</gene>
<dbReference type="PATRIC" id="fig|1398.22.peg.1772"/>
<dbReference type="EMBL" id="LRPN01000058">
    <property type="protein sequence ID" value="KWZ82377.1"/>
    <property type="molecule type" value="Genomic_DNA"/>
</dbReference>
<reference evidence="2" key="1">
    <citation type="submission" date="2016-01" db="EMBL/GenBank/DDBJ databases">
        <authorList>
            <person name="Mitreva M."/>
            <person name="Pepin K.H."/>
            <person name="Mihindukulasuriya K.A."/>
            <person name="Fulton R."/>
            <person name="Fronick C."/>
            <person name="O'Laughlin M."/>
            <person name="Miner T."/>
            <person name="Herter B."/>
            <person name="Rosa B.A."/>
            <person name="Cordes M."/>
            <person name="Tomlinson C."/>
            <person name="Wollam A."/>
            <person name="Palsikar V.B."/>
            <person name="Mardis E.R."/>
            <person name="Wilson R.K."/>
        </authorList>
    </citation>
    <scope>NUCLEOTIDE SEQUENCE [LARGE SCALE GENOMIC DNA]</scope>
    <source>
        <strain evidence="2">GED7749B</strain>
    </source>
</reference>
<accession>A0A133KS79</accession>
<sequence length="147" mass="15726">MLNTEKEWVEMEQTYGNYPQSQGLGHFGSYAGGSQPYYDDDMDMMQHYGPMGQMGQMGASDGLAGQYPMAGQMYPGQHSATSMYPGMYGMPGYGQHMGLPMGPGYTGAGYGHGQMPGYPGYAGAGMGMAPGMMHGYYPGMTGRDCHC</sequence>
<dbReference type="Proteomes" id="UP000070376">
    <property type="component" value="Unassembled WGS sequence"/>
</dbReference>